<dbReference type="Pfam" id="PF24883">
    <property type="entry name" value="NPHP3_N"/>
    <property type="match status" value="1"/>
</dbReference>
<proteinExistence type="predicted"/>
<evidence type="ECO:0008006" key="6">
    <source>
        <dbReference type="Google" id="ProtNLM"/>
    </source>
</evidence>
<evidence type="ECO:0000313" key="5">
    <source>
        <dbReference type="Proteomes" id="UP000738349"/>
    </source>
</evidence>
<keyword evidence="5" id="KW-1185">Reference proteome</keyword>
<organism evidence="4 5">
    <name type="scientific">Dactylonectria macrodidyma</name>
    <dbReference type="NCBI Taxonomy" id="307937"/>
    <lineage>
        <taxon>Eukaryota</taxon>
        <taxon>Fungi</taxon>
        <taxon>Dikarya</taxon>
        <taxon>Ascomycota</taxon>
        <taxon>Pezizomycotina</taxon>
        <taxon>Sordariomycetes</taxon>
        <taxon>Hypocreomycetidae</taxon>
        <taxon>Hypocreales</taxon>
        <taxon>Nectriaceae</taxon>
        <taxon>Dactylonectria</taxon>
    </lineage>
</organism>
<feature type="domain" description="Nephrocystin 3-like N-terminal" evidence="3">
    <location>
        <begin position="181"/>
        <end position="353"/>
    </location>
</feature>
<dbReference type="InterPro" id="IPR054471">
    <property type="entry name" value="GPIID_WHD"/>
</dbReference>
<name>A0A9P9IU19_9HYPO</name>
<evidence type="ECO:0000259" key="3">
    <source>
        <dbReference type="Pfam" id="PF24883"/>
    </source>
</evidence>
<dbReference type="Proteomes" id="UP000738349">
    <property type="component" value="Unassembled WGS sequence"/>
</dbReference>
<evidence type="ECO:0000313" key="4">
    <source>
        <dbReference type="EMBL" id="KAH7131090.1"/>
    </source>
</evidence>
<dbReference type="PANTHER" id="PTHR10039">
    <property type="entry name" value="AMELOGENIN"/>
    <property type="match status" value="1"/>
</dbReference>
<sequence length="564" mass="64155">MRFELDGSEIGEVAKLAKRLEEEFKGAPTQWKKLTDSVGLLSRALQDAGVNFYGRDEQQRARFREAVGRSMKDLKDVEKILEDAAFVLKSFDGNRRQWCPGWGRPKYSRTQVQQVVVQVAATAMMIRELIAETSSATPESETPHDQQHQINHSRRMILDWLSPNDYASEHVDVVNRTHRDTARNIMISEKFTTWMTEEGRTIFCPGVSGAGKTIAAASVIEELKRRHQDNATVAVTYIYCNYHREESQTVQGLFESLLRQLVNGLPTLPSSVHSLYERYHQGQFRPRLDEVIHCVHEVATMYSRVFVVVDALDECSDNSGNECKRHSGDQTRLLSEMFQLQAQCLVNFFATSRPMANTLETFRQYPSLEIRAGEQDVRKYLDAHMSKLPPFVIQSPELQDQIKDRILQAMDGSFLLATLHLESLTNEQCPETLLQALTDLPTGPQAYTQVYEDLMRRIQTQSINRSNLAIDALHWLAHARRPLKVTELQHALAVELDSTELDHDRITPVKDIVSVCCGLVVVDEQSKVIRLVNRLRCLSLIASIPKRRVLSEPAVRKVPGQPPI</sequence>
<evidence type="ECO:0000256" key="1">
    <source>
        <dbReference type="ARBA" id="ARBA00022737"/>
    </source>
</evidence>
<dbReference type="Pfam" id="PF22939">
    <property type="entry name" value="WHD_GPIID"/>
    <property type="match status" value="1"/>
</dbReference>
<gene>
    <name evidence="4" type="ORF">EDB81DRAFT_130708</name>
</gene>
<dbReference type="AlphaFoldDB" id="A0A9P9IU19"/>
<dbReference type="EMBL" id="JAGMUV010000017">
    <property type="protein sequence ID" value="KAH7131090.1"/>
    <property type="molecule type" value="Genomic_DNA"/>
</dbReference>
<protein>
    <recommendedName>
        <fullName evidence="6">NACHT domain-containing protein</fullName>
    </recommendedName>
</protein>
<reference evidence="4" key="1">
    <citation type="journal article" date="2021" name="Nat. Commun.">
        <title>Genetic determinants of endophytism in the Arabidopsis root mycobiome.</title>
        <authorList>
            <person name="Mesny F."/>
            <person name="Miyauchi S."/>
            <person name="Thiergart T."/>
            <person name="Pickel B."/>
            <person name="Atanasova L."/>
            <person name="Karlsson M."/>
            <person name="Huettel B."/>
            <person name="Barry K.W."/>
            <person name="Haridas S."/>
            <person name="Chen C."/>
            <person name="Bauer D."/>
            <person name="Andreopoulos W."/>
            <person name="Pangilinan J."/>
            <person name="LaButti K."/>
            <person name="Riley R."/>
            <person name="Lipzen A."/>
            <person name="Clum A."/>
            <person name="Drula E."/>
            <person name="Henrissat B."/>
            <person name="Kohler A."/>
            <person name="Grigoriev I.V."/>
            <person name="Martin F.M."/>
            <person name="Hacquard S."/>
        </authorList>
    </citation>
    <scope>NUCLEOTIDE SEQUENCE</scope>
    <source>
        <strain evidence="4">MPI-CAGE-AT-0147</strain>
    </source>
</reference>
<accession>A0A9P9IU19</accession>
<comment type="caution">
    <text evidence="4">The sequence shown here is derived from an EMBL/GenBank/DDBJ whole genome shotgun (WGS) entry which is preliminary data.</text>
</comment>
<evidence type="ECO:0000259" key="2">
    <source>
        <dbReference type="Pfam" id="PF22939"/>
    </source>
</evidence>
<dbReference type="SUPFAM" id="SSF52540">
    <property type="entry name" value="P-loop containing nucleoside triphosphate hydrolases"/>
    <property type="match status" value="1"/>
</dbReference>
<dbReference type="InterPro" id="IPR027417">
    <property type="entry name" value="P-loop_NTPase"/>
</dbReference>
<keyword evidence="1" id="KW-0677">Repeat</keyword>
<dbReference type="PANTHER" id="PTHR10039:SF15">
    <property type="entry name" value="NACHT DOMAIN-CONTAINING PROTEIN"/>
    <property type="match status" value="1"/>
</dbReference>
<dbReference type="Gene3D" id="3.40.50.300">
    <property type="entry name" value="P-loop containing nucleotide triphosphate hydrolases"/>
    <property type="match status" value="1"/>
</dbReference>
<feature type="domain" description="GPI inositol-deacylase winged helix" evidence="2">
    <location>
        <begin position="461"/>
        <end position="532"/>
    </location>
</feature>
<dbReference type="OrthoDB" id="1577640at2759"/>
<dbReference type="InterPro" id="IPR056884">
    <property type="entry name" value="NPHP3-like_N"/>
</dbReference>